<reference evidence="2" key="2">
    <citation type="submission" date="2021-04" db="EMBL/GenBank/DDBJ databases">
        <authorList>
            <person name="Gilroy R."/>
        </authorList>
    </citation>
    <scope>NUCLEOTIDE SEQUENCE</scope>
    <source>
        <strain evidence="2">ChiBcec8-14828</strain>
    </source>
</reference>
<feature type="transmembrane region" description="Helical" evidence="1">
    <location>
        <begin position="199"/>
        <end position="220"/>
    </location>
</feature>
<evidence type="ECO:0000313" key="3">
    <source>
        <dbReference type="Proteomes" id="UP000824209"/>
    </source>
</evidence>
<name>A0A9D2S1D8_9FIRM</name>
<keyword evidence="1" id="KW-1133">Transmembrane helix</keyword>
<accession>A0A9D2S1D8</accession>
<keyword evidence="1" id="KW-0812">Transmembrane</keyword>
<dbReference type="Pfam" id="PF05857">
    <property type="entry name" value="TraX"/>
    <property type="match status" value="1"/>
</dbReference>
<feature type="transmembrane region" description="Helical" evidence="1">
    <location>
        <begin position="171"/>
        <end position="187"/>
    </location>
</feature>
<protein>
    <submittedName>
        <fullName evidence="2">Conjugal transfer protein TraX</fullName>
    </submittedName>
</protein>
<organism evidence="2 3">
    <name type="scientific">Candidatus Ruthenibacterium avium</name>
    <dbReference type="NCBI Taxonomy" id="2838751"/>
    <lineage>
        <taxon>Bacteria</taxon>
        <taxon>Bacillati</taxon>
        <taxon>Bacillota</taxon>
        <taxon>Clostridia</taxon>
        <taxon>Eubacteriales</taxon>
        <taxon>Oscillospiraceae</taxon>
        <taxon>Ruthenibacterium</taxon>
    </lineage>
</organism>
<feature type="transmembrane region" description="Helical" evidence="1">
    <location>
        <begin position="86"/>
        <end position="107"/>
    </location>
</feature>
<evidence type="ECO:0000313" key="2">
    <source>
        <dbReference type="EMBL" id="HJB39754.1"/>
    </source>
</evidence>
<comment type="caution">
    <text evidence="2">The sequence shown here is derived from an EMBL/GenBank/DDBJ whole genome shotgun (WGS) entry which is preliminary data.</text>
</comment>
<feature type="transmembrane region" description="Helical" evidence="1">
    <location>
        <begin position="119"/>
        <end position="136"/>
    </location>
</feature>
<dbReference type="InterPro" id="IPR008875">
    <property type="entry name" value="TraX"/>
</dbReference>
<reference evidence="2" key="1">
    <citation type="journal article" date="2021" name="PeerJ">
        <title>Extensive microbial diversity within the chicken gut microbiome revealed by metagenomics and culture.</title>
        <authorList>
            <person name="Gilroy R."/>
            <person name="Ravi A."/>
            <person name="Getino M."/>
            <person name="Pursley I."/>
            <person name="Horton D.L."/>
            <person name="Alikhan N.F."/>
            <person name="Baker D."/>
            <person name="Gharbi K."/>
            <person name="Hall N."/>
            <person name="Watson M."/>
            <person name="Adriaenssens E.M."/>
            <person name="Foster-Nyarko E."/>
            <person name="Jarju S."/>
            <person name="Secka A."/>
            <person name="Antonio M."/>
            <person name="Oren A."/>
            <person name="Chaudhuri R.R."/>
            <person name="La Ragione R."/>
            <person name="Hildebrand F."/>
            <person name="Pallen M.J."/>
        </authorList>
    </citation>
    <scope>NUCLEOTIDE SEQUENCE</scope>
    <source>
        <strain evidence="2">ChiBcec8-14828</strain>
    </source>
</reference>
<feature type="transmembrane region" description="Helical" evidence="1">
    <location>
        <begin position="235"/>
        <end position="256"/>
    </location>
</feature>
<dbReference type="Proteomes" id="UP000824209">
    <property type="component" value="Unassembled WGS sequence"/>
</dbReference>
<dbReference type="AlphaFoldDB" id="A0A9D2S1D8"/>
<gene>
    <name evidence="2" type="ORF">H9943_05080</name>
</gene>
<dbReference type="EMBL" id="DWYA01000048">
    <property type="protein sequence ID" value="HJB39754.1"/>
    <property type="molecule type" value="Genomic_DNA"/>
</dbReference>
<evidence type="ECO:0000256" key="1">
    <source>
        <dbReference type="SAM" id="Phobius"/>
    </source>
</evidence>
<feature type="transmembrane region" description="Helical" evidence="1">
    <location>
        <begin position="148"/>
        <end position="165"/>
    </location>
</feature>
<feature type="transmembrane region" description="Helical" evidence="1">
    <location>
        <begin position="20"/>
        <end position="39"/>
    </location>
</feature>
<sequence length="262" mass="29316">MQTTALSSRLRLSGSGLKLLAAVIMLIDHTGAVFLTPLISQAPDIATAQSLYTAMMVCRCIGRIAFPIFCFLLAEGARYTHSIQKYTFRLFLFALLSEIPFNLAMNASMRYQSVFNSDYQSVFFTLLLGLLAIWCMESIRRAIPWKPVGILLAVCAAIVFITLGNWLKTDYSGYGVCLILLFYYIPVRWRAVVGLCSALLFFPLEGFIAILTGLSAIPLALYDGTRGKLGQWGKYWFYAFYPVHLLILAIITFLVVPPLPMF</sequence>
<proteinExistence type="predicted"/>
<keyword evidence="1" id="KW-0472">Membrane</keyword>
<feature type="transmembrane region" description="Helical" evidence="1">
    <location>
        <begin position="51"/>
        <end position="74"/>
    </location>
</feature>